<protein>
    <submittedName>
        <fullName evidence="1">Uncharacterized protein</fullName>
    </submittedName>
</protein>
<dbReference type="AlphaFoldDB" id="A0A833QBH4"/>
<sequence length="117" mass="13703">MTDQKLVVLQRSLRWLSEQVHCKHSQVATSKVKAIFFISIFLGFVADEGLYCNVTHVGAMHLLKCQIRLNEGSRERRKELKSQEQLLGRLLSQRGHLYEQELVPGHHQQVPWWSRQQ</sequence>
<name>A0A833QBH4_9POAL</name>
<evidence type="ECO:0000313" key="1">
    <source>
        <dbReference type="EMBL" id="KAF3319803.1"/>
    </source>
</evidence>
<dbReference type="Proteomes" id="UP000623129">
    <property type="component" value="Unassembled WGS sequence"/>
</dbReference>
<organism evidence="1 2">
    <name type="scientific">Carex littledalei</name>
    <dbReference type="NCBI Taxonomy" id="544730"/>
    <lineage>
        <taxon>Eukaryota</taxon>
        <taxon>Viridiplantae</taxon>
        <taxon>Streptophyta</taxon>
        <taxon>Embryophyta</taxon>
        <taxon>Tracheophyta</taxon>
        <taxon>Spermatophyta</taxon>
        <taxon>Magnoliopsida</taxon>
        <taxon>Liliopsida</taxon>
        <taxon>Poales</taxon>
        <taxon>Cyperaceae</taxon>
        <taxon>Cyperoideae</taxon>
        <taxon>Cariceae</taxon>
        <taxon>Carex</taxon>
        <taxon>Carex subgen. Euthyceras</taxon>
    </lineage>
</organism>
<reference evidence="1" key="1">
    <citation type="submission" date="2020-01" db="EMBL/GenBank/DDBJ databases">
        <title>Genome sequence of Kobresia littledalei, the first chromosome-level genome in the family Cyperaceae.</title>
        <authorList>
            <person name="Qu G."/>
        </authorList>
    </citation>
    <scope>NUCLEOTIDE SEQUENCE</scope>
    <source>
        <strain evidence="1">C.B.Clarke</strain>
        <tissue evidence="1">Leaf</tissue>
    </source>
</reference>
<accession>A0A833QBH4</accession>
<gene>
    <name evidence="1" type="ORF">FCM35_KLT21935</name>
</gene>
<dbReference type="EMBL" id="SWLB01000204">
    <property type="protein sequence ID" value="KAF3319803.1"/>
    <property type="molecule type" value="Genomic_DNA"/>
</dbReference>
<evidence type="ECO:0000313" key="2">
    <source>
        <dbReference type="Proteomes" id="UP000623129"/>
    </source>
</evidence>
<comment type="caution">
    <text evidence="1">The sequence shown here is derived from an EMBL/GenBank/DDBJ whole genome shotgun (WGS) entry which is preliminary data.</text>
</comment>
<keyword evidence="2" id="KW-1185">Reference proteome</keyword>
<proteinExistence type="predicted"/>